<protein>
    <recommendedName>
        <fullName evidence="4">Polysaccharide biosynthesis protein</fullName>
    </recommendedName>
</protein>
<accession>A0A5C1HT46</accession>
<dbReference type="KEGG" id="mrub:DEO27_004035"/>
<feature type="transmembrane region" description="Helical" evidence="1">
    <location>
        <begin position="78"/>
        <end position="97"/>
    </location>
</feature>
<sequence>MRNTIKITWYFYRSILLWCMTINMVCIYFLLRGEVNVVGSYVLKIMSYGLIIGFQYYNYNANKTFFYFRNAGYNIDRLYLYALTCDALAYGILLSLLKLVKYWVSIF</sequence>
<gene>
    <name evidence="2" type="ORF">DEO27_004035</name>
</gene>
<reference evidence="2" key="1">
    <citation type="submission" date="2019-08" db="EMBL/GenBank/DDBJ databases">
        <title>Comparative genome analysis confer to the adaptation heavy metal polluted environment.</title>
        <authorList>
            <person name="Li Y."/>
        </authorList>
    </citation>
    <scope>NUCLEOTIDE SEQUENCE [LARGE SCALE GENOMIC DNA]</scope>
    <source>
        <strain evidence="2">P1</strain>
    </source>
</reference>
<evidence type="ECO:0000313" key="2">
    <source>
        <dbReference type="EMBL" id="QEM09217.1"/>
    </source>
</evidence>
<feature type="transmembrane region" description="Helical" evidence="1">
    <location>
        <begin position="37"/>
        <end position="57"/>
    </location>
</feature>
<dbReference type="EMBL" id="CP043450">
    <property type="protein sequence ID" value="QEM09217.1"/>
    <property type="molecule type" value="Genomic_DNA"/>
</dbReference>
<keyword evidence="3" id="KW-1185">Reference proteome</keyword>
<dbReference type="OrthoDB" id="796221at2"/>
<dbReference type="Proteomes" id="UP000251402">
    <property type="component" value="Chromosome"/>
</dbReference>
<name>A0A5C1HT46_9SPHI</name>
<feature type="transmembrane region" description="Helical" evidence="1">
    <location>
        <begin position="12"/>
        <end position="31"/>
    </location>
</feature>
<keyword evidence="1" id="KW-0812">Transmembrane</keyword>
<evidence type="ECO:0000313" key="3">
    <source>
        <dbReference type="Proteomes" id="UP000251402"/>
    </source>
</evidence>
<dbReference type="AlphaFoldDB" id="A0A5C1HT46"/>
<evidence type="ECO:0000256" key="1">
    <source>
        <dbReference type="SAM" id="Phobius"/>
    </source>
</evidence>
<dbReference type="RefSeq" id="WP_146750018.1">
    <property type="nucleotide sequence ID" value="NZ_CP043450.1"/>
</dbReference>
<evidence type="ECO:0008006" key="4">
    <source>
        <dbReference type="Google" id="ProtNLM"/>
    </source>
</evidence>
<organism evidence="2 3">
    <name type="scientific">Mucilaginibacter rubeus</name>
    <dbReference type="NCBI Taxonomy" id="2027860"/>
    <lineage>
        <taxon>Bacteria</taxon>
        <taxon>Pseudomonadati</taxon>
        <taxon>Bacteroidota</taxon>
        <taxon>Sphingobacteriia</taxon>
        <taxon>Sphingobacteriales</taxon>
        <taxon>Sphingobacteriaceae</taxon>
        <taxon>Mucilaginibacter</taxon>
    </lineage>
</organism>
<keyword evidence="1" id="KW-1133">Transmembrane helix</keyword>
<proteinExistence type="predicted"/>
<keyword evidence="1" id="KW-0472">Membrane</keyword>